<keyword evidence="3" id="KW-0808">Transferase</keyword>
<evidence type="ECO:0000256" key="1">
    <source>
        <dbReference type="SAM" id="Coils"/>
    </source>
</evidence>
<accession>A0A7W8EI86</accession>
<evidence type="ECO:0000256" key="2">
    <source>
        <dbReference type="SAM" id="MobiDB-lite"/>
    </source>
</evidence>
<dbReference type="GO" id="GO:0016740">
    <property type="term" value="F:transferase activity"/>
    <property type="evidence" value="ECO:0007669"/>
    <property type="project" value="UniProtKB-KW"/>
</dbReference>
<name>A0A7W8EI86_9ACTN</name>
<dbReference type="EMBL" id="JACHIN010000008">
    <property type="protein sequence ID" value="MBB5080261.1"/>
    <property type="molecule type" value="Genomic_DNA"/>
</dbReference>
<proteinExistence type="predicted"/>
<reference evidence="3 4" key="1">
    <citation type="submission" date="2020-08" db="EMBL/GenBank/DDBJ databases">
        <title>Genomic Encyclopedia of Type Strains, Phase IV (KMG-IV): sequencing the most valuable type-strain genomes for metagenomic binning, comparative biology and taxonomic classification.</title>
        <authorList>
            <person name="Goeker M."/>
        </authorList>
    </citation>
    <scope>NUCLEOTIDE SEQUENCE [LARGE SCALE GENOMIC DNA]</scope>
    <source>
        <strain evidence="3 4">DSM 45385</strain>
    </source>
</reference>
<evidence type="ECO:0000313" key="4">
    <source>
        <dbReference type="Proteomes" id="UP000568380"/>
    </source>
</evidence>
<dbReference type="AlphaFoldDB" id="A0A7W8EI86"/>
<keyword evidence="1" id="KW-0175">Coiled coil</keyword>
<evidence type="ECO:0000313" key="3">
    <source>
        <dbReference type="EMBL" id="MBB5080261.1"/>
    </source>
</evidence>
<keyword evidence="4" id="KW-1185">Reference proteome</keyword>
<sequence length="127" mass="13036">MSTPDPSAPNYGTVISGGTFTGSNIGGQGSVFQPGQARSAPRDELERLRSQVEALLALVEAHAAELPQAGQARRDLEEVLAEAEAEPGERDPARVTAALDRLGTRLAPVTALAAALGPIADLVAALL</sequence>
<feature type="coiled-coil region" evidence="1">
    <location>
        <begin position="45"/>
        <end position="86"/>
    </location>
</feature>
<organism evidence="3 4">
    <name type="scientific">Nonomuraea endophytica</name>
    <dbReference type="NCBI Taxonomy" id="714136"/>
    <lineage>
        <taxon>Bacteria</taxon>
        <taxon>Bacillati</taxon>
        <taxon>Actinomycetota</taxon>
        <taxon>Actinomycetes</taxon>
        <taxon>Streptosporangiales</taxon>
        <taxon>Streptosporangiaceae</taxon>
        <taxon>Nonomuraea</taxon>
    </lineage>
</organism>
<gene>
    <name evidence="3" type="ORF">HNR40_005748</name>
</gene>
<feature type="region of interest" description="Disordered" evidence="2">
    <location>
        <begin position="1"/>
        <end position="44"/>
    </location>
</feature>
<comment type="caution">
    <text evidence="3">The sequence shown here is derived from an EMBL/GenBank/DDBJ whole genome shotgun (WGS) entry which is preliminary data.</text>
</comment>
<dbReference type="RefSeq" id="WP_184966607.1">
    <property type="nucleotide sequence ID" value="NZ_JACHIN010000008.1"/>
</dbReference>
<protein>
    <submittedName>
        <fullName evidence="3">Glutathione S-transferase</fullName>
    </submittedName>
</protein>
<dbReference type="Proteomes" id="UP000568380">
    <property type="component" value="Unassembled WGS sequence"/>
</dbReference>